<keyword evidence="5 12" id="KW-0547">Nucleotide-binding</keyword>
<dbReference type="PROSITE" id="PS00107">
    <property type="entry name" value="PROTEIN_KINASE_ATP"/>
    <property type="match status" value="1"/>
</dbReference>
<comment type="similarity">
    <text evidence="13">Belongs to the protein kinase superfamily.</text>
</comment>
<dbReference type="SUPFAM" id="SSF56112">
    <property type="entry name" value="Protein kinase-like (PK-like)"/>
    <property type="match status" value="1"/>
</dbReference>
<proteinExistence type="inferred from homology"/>
<comment type="catalytic activity">
    <reaction evidence="11">
        <text>L-seryl-[protein] + ATP = O-phospho-L-seryl-[protein] + ADP + H(+)</text>
        <dbReference type="Rhea" id="RHEA:17989"/>
        <dbReference type="Rhea" id="RHEA-COMP:9863"/>
        <dbReference type="Rhea" id="RHEA-COMP:11604"/>
        <dbReference type="ChEBI" id="CHEBI:15378"/>
        <dbReference type="ChEBI" id="CHEBI:29999"/>
        <dbReference type="ChEBI" id="CHEBI:30616"/>
        <dbReference type="ChEBI" id="CHEBI:83421"/>
        <dbReference type="ChEBI" id="CHEBI:456216"/>
        <dbReference type="EC" id="2.7.11.1"/>
    </reaction>
</comment>
<dbReference type="OrthoDB" id="10252171at2759"/>
<organism evidence="16 17">
    <name type="scientific">Trematosphaeria pertusa</name>
    <dbReference type="NCBI Taxonomy" id="390896"/>
    <lineage>
        <taxon>Eukaryota</taxon>
        <taxon>Fungi</taxon>
        <taxon>Dikarya</taxon>
        <taxon>Ascomycota</taxon>
        <taxon>Pezizomycotina</taxon>
        <taxon>Dothideomycetes</taxon>
        <taxon>Pleosporomycetidae</taxon>
        <taxon>Pleosporales</taxon>
        <taxon>Massarineae</taxon>
        <taxon>Trematosphaeriaceae</taxon>
        <taxon>Trematosphaeria</taxon>
    </lineage>
</organism>
<feature type="domain" description="Protein kinase" evidence="15">
    <location>
        <begin position="77"/>
        <end position="324"/>
    </location>
</feature>
<evidence type="ECO:0000256" key="2">
    <source>
        <dbReference type="ARBA" id="ARBA00012513"/>
    </source>
</evidence>
<dbReference type="Pfam" id="PF00069">
    <property type="entry name" value="Pkinase"/>
    <property type="match status" value="1"/>
</dbReference>
<evidence type="ECO:0000256" key="1">
    <source>
        <dbReference type="ARBA" id="ARBA00004623"/>
    </source>
</evidence>
<name>A0A6A6IHA3_9PLEO</name>
<dbReference type="GO" id="GO:0000045">
    <property type="term" value="P:autophagosome assembly"/>
    <property type="evidence" value="ECO:0007669"/>
    <property type="project" value="TreeGrafter"/>
</dbReference>
<keyword evidence="17" id="KW-1185">Reference proteome</keyword>
<feature type="binding site" evidence="12">
    <location>
        <position position="106"/>
    </location>
    <ligand>
        <name>ATP</name>
        <dbReference type="ChEBI" id="CHEBI:30616"/>
    </ligand>
</feature>
<dbReference type="Gene3D" id="1.10.510.10">
    <property type="entry name" value="Transferase(Phosphotransferase) domain 1"/>
    <property type="match status" value="1"/>
</dbReference>
<dbReference type="GO" id="GO:0004674">
    <property type="term" value="F:protein serine/threonine kinase activity"/>
    <property type="evidence" value="ECO:0007669"/>
    <property type="project" value="UniProtKB-KW"/>
</dbReference>
<dbReference type="GO" id="GO:0005524">
    <property type="term" value="F:ATP binding"/>
    <property type="evidence" value="ECO:0007669"/>
    <property type="project" value="UniProtKB-UniRule"/>
</dbReference>
<dbReference type="GO" id="GO:0000422">
    <property type="term" value="P:autophagy of mitochondrion"/>
    <property type="evidence" value="ECO:0007669"/>
    <property type="project" value="TreeGrafter"/>
</dbReference>
<evidence type="ECO:0000256" key="4">
    <source>
        <dbReference type="ARBA" id="ARBA00022679"/>
    </source>
</evidence>
<evidence type="ECO:0000256" key="12">
    <source>
        <dbReference type="PROSITE-ProRule" id="PRU10141"/>
    </source>
</evidence>
<keyword evidence="6 16" id="KW-0418">Kinase</keyword>
<evidence type="ECO:0000256" key="13">
    <source>
        <dbReference type="RuleBase" id="RU000304"/>
    </source>
</evidence>
<evidence type="ECO:0000313" key="16">
    <source>
        <dbReference type="EMBL" id="KAF2249589.1"/>
    </source>
</evidence>
<keyword evidence="4" id="KW-0808">Transferase</keyword>
<gene>
    <name evidence="16" type="ORF">BU26DRAFT_426587</name>
</gene>
<keyword evidence="3 13" id="KW-0723">Serine/threonine-protein kinase</keyword>
<dbReference type="InterPro" id="IPR011009">
    <property type="entry name" value="Kinase-like_dom_sf"/>
</dbReference>
<dbReference type="GO" id="GO:0034045">
    <property type="term" value="C:phagophore assembly site membrane"/>
    <property type="evidence" value="ECO:0007669"/>
    <property type="project" value="UniProtKB-SubCell"/>
</dbReference>
<evidence type="ECO:0000256" key="11">
    <source>
        <dbReference type="ARBA" id="ARBA00048679"/>
    </source>
</evidence>
<feature type="compositionally biased region" description="Basic and acidic residues" evidence="14">
    <location>
        <begin position="382"/>
        <end position="402"/>
    </location>
</feature>
<dbReference type="Proteomes" id="UP000800094">
    <property type="component" value="Unassembled WGS sequence"/>
</dbReference>
<dbReference type="GO" id="GO:0010506">
    <property type="term" value="P:regulation of autophagy"/>
    <property type="evidence" value="ECO:0007669"/>
    <property type="project" value="InterPro"/>
</dbReference>
<dbReference type="EMBL" id="ML987195">
    <property type="protein sequence ID" value="KAF2249589.1"/>
    <property type="molecule type" value="Genomic_DNA"/>
</dbReference>
<dbReference type="GO" id="GO:0005829">
    <property type="term" value="C:cytosol"/>
    <property type="evidence" value="ECO:0007669"/>
    <property type="project" value="TreeGrafter"/>
</dbReference>
<evidence type="ECO:0000256" key="7">
    <source>
        <dbReference type="ARBA" id="ARBA00022840"/>
    </source>
</evidence>
<evidence type="ECO:0000256" key="5">
    <source>
        <dbReference type="ARBA" id="ARBA00022741"/>
    </source>
</evidence>
<evidence type="ECO:0000256" key="6">
    <source>
        <dbReference type="ARBA" id="ARBA00022777"/>
    </source>
</evidence>
<keyword evidence="8" id="KW-0072">Autophagy</keyword>
<comment type="catalytic activity">
    <reaction evidence="10">
        <text>L-threonyl-[protein] + ATP = O-phospho-L-threonyl-[protein] + ADP + H(+)</text>
        <dbReference type="Rhea" id="RHEA:46608"/>
        <dbReference type="Rhea" id="RHEA-COMP:11060"/>
        <dbReference type="Rhea" id="RHEA-COMP:11605"/>
        <dbReference type="ChEBI" id="CHEBI:15378"/>
        <dbReference type="ChEBI" id="CHEBI:30013"/>
        <dbReference type="ChEBI" id="CHEBI:30616"/>
        <dbReference type="ChEBI" id="CHEBI:61977"/>
        <dbReference type="ChEBI" id="CHEBI:456216"/>
        <dbReference type="EC" id="2.7.11.1"/>
    </reaction>
</comment>
<dbReference type="GO" id="GO:0034727">
    <property type="term" value="P:piecemeal microautophagy of the nucleus"/>
    <property type="evidence" value="ECO:0007669"/>
    <property type="project" value="TreeGrafter"/>
</dbReference>
<evidence type="ECO:0000256" key="9">
    <source>
        <dbReference type="ARBA" id="ARBA00030237"/>
    </source>
</evidence>
<evidence type="ECO:0000313" key="17">
    <source>
        <dbReference type="Proteomes" id="UP000800094"/>
    </source>
</evidence>
<dbReference type="PANTHER" id="PTHR24348:SF22">
    <property type="entry name" value="NON-SPECIFIC SERINE_THREONINE PROTEIN KINASE"/>
    <property type="match status" value="1"/>
</dbReference>
<dbReference type="GO" id="GO:0042594">
    <property type="term" value="P:response to starvation"/>
    <property type="evidence" value="ECO:0007669"/>
    <property type="project" value="TreeGrafter"/>
</dbReference>
<accession>A0A6A6IHA3</accession>
<dbReference type="PANTHER" id="PTHR24348">
    <property type="entry name" value="SERINE/THREONINE-PROTEIN KINASE UNC-51-RELATED"/>
    <property type="match status" value="1"/>
</dbReference>
<evidence type="ECO:0000256" key="8">
    <source>
        <dbReference type="ARBA" id="ARBA00023006"/>
    </source>
</evidence>
<dbReference type="SMART" id="SM00220">
    <property type="entry name" value="S_TKc"/>
    <property type="match status" value="1"/>
</dbReference>
<dbReference type="GeneID" id="54577014"/>
<dbReference type="InterPro" id="IPR000719">
    <property type="entry name" value="Prot_kinase_dom"/>
</dbReference>
<evidence type="ECO:0000256" key="14">
    <source>
        <dbReference type="SAM" id="MobiDB-lite"/>
    </source>
</evidence>
<comment type="subcellular location">
    <subcellularLocation>
        <location evidence="1">Preautophagosomal structure membrane</location>
        <topology evidence="1">Peripheral membrane protein</topology>
    </subcellularLocation>
</comment>
<dbReference type="GO" id="GO:0061709">
    <property type="term" value="P:reticulophagy"/>
    <property type="evidence" value="ECO:0007669"/>
    <property type="project" value="TreeGrafter"/>
</dbReference>
<feature type="region of interest" description="Disordered" evidence="14">
    <location>
        <begin position="334"/>
        <end position="411"/>
    </location>
</feature>
<keyword evidence="7 12" id="KW-0067">ATP-binding</keyword>
<dbReference type="RefSeq" id="XP_033684593.1">
    <property type="nucleotide sequence ID" value="XM_033823684.1"/>
</dbReference>
<dbReference type="InterPro" id="IPR017441">
    <property type="entry name" value="Protein_kinase_ATP_BS"/>
</dbReference>
<evidence type="ECO:0000256" key="3">
    <source>
        <dbReference type="ARBA" id="ARBA00022527"/>
    </source>
</evidence>
<evidence type="ECO:0000256" key="10">
    <source>
        <dbReference type="ARBA" id="ARBA00047899"/>
    </source>
</evidence>
<sequence length="411" mass="46061">MLYEISAGGARGDLYCFELWWVDKKTVLQKVERGRRVAEERAQNPRWARTVEEEATELSSWYKTRLPTPADGGVQRTTRGVRLGQGSYGEVRKAIDLDSGYNVAVKSIALPDKSAPSDLESSIWREVKTLSTLSHKNIVEYLGSNGWGTKTVYIYTSLKPGNVNNMLEQYPNTRLHDDTLSQLLQQMLEALDYLAFRGLCHRDVKPDNILYTPIGDMKWIFQLADFGLANQQDLARTYCGTPMFVAPEIYYHQPQTTKLDVWSLFVTIASIRQPADFDEKRLKGYEDVLNQVRTAATNLPALNPMAREDPALRASAAQMLVQYFQGGGLTTPRARVGSIPVPGDGLSRLPRPSPSDTKPKAPVRVDAIRKRGRLASPKPSMNHRDKAHSGPAKDRVRKDERSVPGAFPQFA</sequence>
<dbReference type="AlphaFoldDB" id="A0A6A6IHA3"/>
<protein>
    <recommendedName>
        <fullName evidence="2">non-specific serine/threonine protein kinase</fullName>
        <ecNumber evidence="2">2.7.11.1</ecNumber>
    </recommendedName>
    <alternativeName>
        <fullName evidence="9">Autophagy-related protein 1</fullName>
    </alternativeName>
</protein>
<dbReference type="EC" id="2.7.11.1" evidence="2"/>
<dbReference type="InterPro" id="IPR045269">
    <property type="entry name" value="Atg1-like"/>
</dbReference>
<reference evidence="16" key="1">
    <citation type="journal article" date="2020" name="Stud. Mycol.">
        <title>101 Dothideomycetes genomes: a test case for predicting lifestyles and emergence of pathogens.</title>
        <authorList>
            <person name="Haridas S."/>
            <person name="Albert R."/>
            <person name="Binder M."/>
            <person name="Bloem J."/>
            <person name="Labutti K."/>
            <person name="Salamov A."/>
            <person name="Andreopoulos B."/>
            <person name="Baker S."/>
            <person name="Barry K."/>
            <person name="Bills G."/>
            <person name="Bluhm B."/>
            <person name="Cannon C."/>
            <person name="Castanera R."/>
            <person name="Culley D."/>
            <person name="Daum C."/>
            <person name="Ezra D."/>
            <person name="Gonzalez J."/>
            <person name="Henrissat B."/>
            <person name="Kuo A."/>
            <person name="Liang C."/>
            <person name="Lipzen A."/>
            <person name="Lutzoni F."/>
            <person name="Magnuson J."/>
            <person name="Mondo S."/>
            <person name="Nolan M."/>
            <person name="Ohm R."/>
            <person name="Pangilinan J."/>
            <person name="Park H.-J."/>
            <person name="Ramirez L."/>
            <person name="Alfaro M."/>
            <person name="Sun H."/>
            <person name="Tritt A."/>
            <person name="Yoshinaga Y."/>
            <person name="Zwiers L.-H."/>
            <person name="Turgeon B."/>
            <person name="Goodwin S."/>
            <person name="Spatafora J."/>
            <person name="Crous P."/>
            <person name="Grigoriev I."/>
        </authorList>
    </citation>
    <scope>NUCLEOTIDE SEQUENCE</scope>
    <source>
        <strain evidence="16">CBS 122368</strain>
    </source>
</reference>
<dbReference type="GO" id="GO:0005776">
    <property type="term" value="C:autophagosome"/>
    <property type="evidence" value="ECO:0007669"/>
    <property type="project" value="TreeGrafter"/>
</dbReference>
<dbReference type="InterPro" id="IPR008271">
    <property type="entry name" value="Ser/Thr_kinase_AS"/>
</dbReference>
<evidence type="ECO:0000259" key="15">
    <source>
        <dbReference type="PROSITE" id="PS50011"/>
    </source>
</evidence>
<dbReference type="PROSITE" id="PS00108">
    <property type="entry name" value="PROTEIN_KINASE_ST"/>
    <property type="match status" value="1"/>
</dbReference>
<dbReference type="PROSITE" id="PS50011">
    <property type="entry name" value="PROTEIN_KINASE_DOM"/>
    <property type="match status" value="1"/>
</dbReference>